<gene>
    <name evidence="2" type="ORF">UCRPC4_g04856</name>
</gene>
<dbReference type="Proteomes" id="UP000053317">
    <property type="component" value="Unassembled WGS sequence"/>
</dbReference>
<accession>A0A0G2GPF0</accession>
<dbReference type="PROSITE" id="PS50007">
    <property type="entry name" value="PIPLC_X_DOMAIN"/>
    <property type="match status" value="1"/>
</dbReference>
<keyword evidence="1" id="KW-0732">Signal</keyword>
<dbReference type="InterPro" id="IPR017946">
    <property type="entry name" value="PLC-like_Pdiesterase_TIM-brl"/>
</dbReference>
<feature type="signal peptide" evidence="1">
    <location>
        <begin position="1"/>
        <end position="24"/>
    </location>
</feature>
<name>A0A0G2GPF0_PHACM</name>
<proteinExistence type="predicted"/>
<feature type="chain" id="PRO_5002544894" evidence="1">
    <location>
        <begin position="25"/>
        <end position="394"/>
    </location>
</feature>
<dbReference type="AlphaFoldDB" id="A0A0G2GPF0"/>
<protein>
    <submittedName>
        <fullName evidence="2">Putative acid phosphatase</fullName>
    </submittedName>
</protein>
<reference evidence="2 3" key="2">
    <citation type="submission" date="2015-05" db="EMBL/GenBank/DDBJ databases">
        <authorList>
            <person name="Morales-Cruz A."/>
            <person name="Amrine K.C."/>
            <person name="Cantu D."/>
        </authorList>
    </citation>
    <scope>NUCLEOTIDE SEQUENCE [LARGE SCALE GENOMIC DNA]</scope>
    <source>
        <strain evidence="2">UCRPC4</strain>
    </source>
</reference>
<dbReference type="InterPro" id="IPR032075">
    <property type="entry name" value="PI-PLC-C1"/>
</dbReference>
<evidence type="ECO:0000313" key="3">
    <source>
        <dbReference type="Proteomes" id="UP000053317"/>
    </source>
</evidence>
<dbReference type="Pfam" id="PF16670">
    <property type="entry name" value="PI-PLC-C1"/>
    <property type="match status" value="1"/>
</dbReference>
<sequence length="394" mass="43701">MVPLKQTVLAATLAFSCISQGVYATAANDSGYTKNGLTWGSGLRMNQIQIIGTHNSYHREVSLEERPYHAVLLSDPENYYYSHSALNLQAEYQNVRSFEIDIWADPEGGKYATPLVRKLAHLPFPSDPAMNKSGTKVIHVPDADVGTTCHTFIECLNVIRKWSKAHPNHVPIPCMIEFKTSGDLSSLGGATPLQWNDTELLASLDAEFRSVFAGDELITPDDIRRGNLTLEESVLTYGWPELESARGRVMFMMDDGATTLGATRAAYIEGRPNLEGRVVFSQSQPGEPDCAFRKMNTPTGDYHQEIQDSVKKNYWVRTRADIPITTILSNDTTSRRDAAFSSGAQMVTTDWPAYGMSARYDVDYVVRFADGGPARCNPINAPESCKEIEFEPIL</sequence>
<dbReference type="PROSITE" id="PS51257">
    <property type="entry name" value="PROKAR_LIPOPROTEIN"/>
    <property type="match status" value="1"/>
</dbReference>
<dbReference type="OrthoDB" id="2017497at2759"/>
<organism evidence="2 3">
    <name type="scientific">Phaeomoniella chlamydospora</name>
    <name type="common">Phaeoacremonium chlamydosporum</name>
    <dbReference type="NCBI Taxonomy" id="158046"/>
    <lineage>
        <taxon>Eukaryota</taxon>
        <taxon>Fungi</taxon>
        <taxon>Dikarya</taxon>
        <taxon>Ascomycota</taxon>
        <taxon>Pezizomycotina</taxon>
        <taxon>Eurotiomycetes</taxon>
        <taxon>Chaetothyriomycetidae</taxon>
        <taxon>Phaeomoniellales</taxon>
        <taxon>Phaeomoniellaceae</taxon>
        <taxon>Phaeomoniella</taxon>
    </lineage>
</organism>
<dbReference type="CDD" id="cd08589">
    <property type="entry name" value="PI-PLCc_SaPLC1_like"/>
    <property type="match status" value="1"/>
</dbReference>
<dbReference type="Gene3D" id="3.20.20.190">
    <property type="entry name" value="Phosphatidylinositol (PI) phosphodiesterase"/>
    <property type="match status" value="1"/>
</dbReference>
<dbReference type="SUPFAM" id="SSF51695">
    <property type="entry name" value="PLC-like phosphodiesterases"/>
    <property type="match status" value="1"/>
</dbReference>
<evidence type="ECO:0000256" key="1">
    <source>
        <dbReference type="SAM" id="SignalP"/>
    </source>
</evidence>
<dbReference type="GO" id="GO:0006629">
    <property type="term" value="P:lipid metabolic process"/>
    <property type="evidence" value="ECO:0007669"/>
    <property type="project" value="InterPro"/>
</dbReference>
<dbReference type="EMBL" id="LCWF01000118">
    <property type="protein sequence ID" value="KKY18705.1"/>
    <property type="molecule type" value="Genomic_DNA"/>
</dbReference>
<evidence type="ECO:0000313" key="2">
    <source>
        <dbReference type="EMBL" id="KKY18705.1"/>
    </source>
</evidence>
<keyword evidence="3" id="KW-1185">Reference proteome</keyword>
<reference evidence="2 3" key="1">
    <citation type="submission" date="2015-05" db="EMBL/GenBank/DDBJ databases">
        <title>Distinctive expansion of gene families associated with plant cell wall degradation and secondary metabolism in the genomes of grapevine trunk pathogens.</title>
        <authorList>
            <person name="Lawrence D.P."/>
            <person name="Travadon R."/>
            <person name="Rolshausen P.E."/>
            <person name="Baumgartner K."/>
        </authorList>
    </citation>
    <scope>NUCLEOTIDE SEQUENCE [LARGE SCALE GENOMIC DNA]</scope>
    <source>
        <strain evidence="2">UCRPC4</strain>
    </source>
</reference>
<dbReference type="GO" id="GO:0008081">
    <property type="term" value="F:phosphoric diester hydrolase activity"/>
    <property type="evidence" value="ECO:0007669"/>
    <property type="project" value="InterPro"/>
</dbReference>
<comment type="caution">
    <text evidence="2">The sequence shown here is derived from an EMBL/GenBank/DDBJ whole genome shotgun (WGS) entry which is preliminary data.</text>
</comment>